<dbReference type="Gene3D" id="1.25.40.10">
    <property type="entry name" value="Tetratricopeptide repeat domain"/>
    <property type="match status" value="3"/>
</dbReference>
<dbReference type="AlphaFoldDB" id="A0A5P1EYM4"/>
<keyword evidence="5" id="KW-1185">Reference proteome</keyword>
<dbReference type="NCBIfam" id="TIGR00756">
    <property type="entry name" value="PPR"/>
    <property type="match status" value="4"/>
</dbReference>
<evidence type="ECO:0000259" key="3">
    <source>
        <dbReference type="Pfam" id="PF14432"/>
    </source>
</evidence>
<dbReference type="FunFam" id="1.25.40.10:FF:000031">
    <property type="entry name" value="Pentatricopeptide repeat-containing protein mitochondrial"/>
    <property type="match status" value="1"/>
</dbReference>
<name>A0A5P1EYM4_ASPOF</name>
<dbReference type="PROSITE" id="PS51375">
    <property type="entry name" value="PPR"/>
    <property type="match status" value="2"/>
</dbReference>
<dbReference type="Pfam" id="PF13041">
    <property type="entry name" value="PPR_2"/>
    <property type="match status" value="1"/>
</dbReference>
<dbReference type="PANTHER" id="PTHR47926">
    <property type="entry name" value="PENTATRICOPEPTIDE REPEAT-CONTAINING PROTEIN"/>
    <property type="match status" value="1"/>
</dbReference>
<protein>
    <recommendedName>
        <fullName evidence="3">DYW domain-containing protein</fullName>
    </recommendedName>
</protein>
<feature type="repeat" description="PPR" evidence="2">
    <location>
        <begin position="86"/>
        <end position="120"/>
    </location>
</feature>
<evidence type="ECO:0000313" key="5">
    <source>
        <dbReference type="Proteomes" id="UP000243459"/>
    </source>
</evidence>
<organism evidence="4 5">
    <name type="scientific">Asparagus officinalis</name>
    <name type="common">Garden asparagus</name>
    <dbReference type="NCBI Taxonomy" id="4686"/>
    <lineage>
        <taxon>Eukaryota</taxon>
        <taxon>Viridiplantae</taxon>
        <taxon>Streptophyta</taxon>
        <taxon>Embryophyta</taxon>
        <taxon>Tracheophyta</taxon>
        <taxon>Spermatophyta</taxon>
        <taxon>Magnoliopsida</taxon>
        <taxon>Liliopsida</taxon>
        <taxon>Asparagales</taxon>
        <taxon>Asparagaceae</taxon>
        <taxon>Asparagoideae</taxon>
        <taxon>Asparagus</taxon>
    </lineage>
</organism>
<accession>A0A5P1EYM4</accession>
<evidence type="ECO:0000256" key="1">
    <source>
        <dbReference type="ARBA" id="ARBA00022737"/>
    </source>
</evidence>
<dbReference type="PANTHER" id="PTHR47926:SF523">
    <property type="entry name" value="DYW DOMAIN-CONTAINING PROTEIN"/>
    <property type="match status" value="1"/>
</dbReference>
<dbReference type="Pfam" id="PF14432">
    <property type="entry name" value="DYW_deaminase"/>
    <property type="match status" value="1"/>
</dbReference>
<dbReference type="Pfam" id="PF20431">
    <property type="entry name" value="E_motif"/>
    <property type="match status" value="1"/>
</dbReference>
<dbReference type="Pfam" id="PF20430">
    <property type="entry name" value="Eplus_motif"/>
    <property type="match status" value="1"/>
</dbReference>
<dbReference type="Pfam" id="PF01535">
    <property type="entry name" value="PPR"/>
    <property type="match status" value="2"/>
</dbReference>
<dbReference type="EMBL" id="CM007385">
    <property type="protein sequence ID" value="ONK69581.1"/>
    <property type="molecule type" value="Genomic_DNA"/>
</dbReference>
<dbReference type="GO" id="GO:0008270">
    <property type="term" value="F:zinc ion binding"/>
    <property type="evidence" value="ECO:0007669"/>
    <property type="project" value="InterPro"/>
</dbReference>
<dbReference type="Gramene" id="ONK69581">
    <property type="protein sequence ID" value="ONK69581"/>
    <property type="gene ID" value="A4U43_C05F24470"/>
</dbReference>
<proteinExistence type="predicted"/>
<dbReference type="OMA" id="GLDQSCY"/>
<gene>
    <name evidence="4" type="ORF">A4U43_C05F24470</name>
</gene>
<dbReference type="InterPro" id="IPR046960">
    <property type="entry name" value="PPR_At4g14850-like_plant"/>
</dbReference>
<dbReference type="GO" id="GO:0009451">
    <property type="term" value="P:RNA modification"/>
    <property type="evidence" value="ECO:0007669"/>
    <property type="project" value="InterPro"/>
</dbReference>
<dbReference type="FunFam" id="1.25.40.10:FF:000366">
    <property type="entry name" value="Pentatricopeptide (PPR) repeat-containing protein"/>
    <property type="match status" value="1"/>
</dbReference>
<evidence type="ECO:0000313" key="4">
    <source>
        <dbReference type="EMBL" id="ONK69581.1"/>
    </source>
</evidence>
<dbReference type="GO" id="GO:0003723">
    <property type="term" value="F:RNA binding"/>
    <property type="evidence" value="ECO:0007669"/>
    <property type="project" value="InterPro"/>
</dbReference>
<feature type="repeat" description="PPR" evidence="2">
    <location>
        <begin position="15"/>
        <end position="49"/>
    </location>
</feature>
<dbReference type="Proteomes" id="UP000243459">
    <property type="component" value="Chromosome 5"/>
</dbReference>
<dbReference type="InterPro" id="IPR032867">
    <property type="entry name" value="DYW_dom"/>
</dbReference>
<evidence type="ECO:0000256" key="2">
    <source>
        <dbReference type="PROSITE-ProRule" id="PRU00708"/>
    </source>
</evidence>
<dbReference type="InterPro" id="IPR002885">
    <property type="entry name" value="PPR_rpt"/>
</dbReference>
<dbReference type="InterPro" id="IPR046849">
    <property type="entry name" value="E2_motif"/>
</dbReference>
<feature type="domain" description="DYW" evidence="3">
    <location>
        <begin position="334"/>
        <end position="426"/>
    </location>
</feature>
<dbReference type="InterPro" id="IPR046848">
    <property type="entry name" value="E_motif"/>
</dbReference>
<dbReference type="InterPro" id="IPR011990">
    <property type="entry name" value="TPR-like_helical_dom_sf"/>
</dbReference>
<keyword evidence="1" id="KW-0677">Repeat</keyword>
<reference evidence="5" key="1">
    <citation type="journal article" date="2017" name="Nat. Commun.">
        <title>The asparagus genome sheds light on the origin and evolution of a young Y chromosome.</title>
        <authorList>
            <person name="Harkess A."/>
            <person name="Zhou J."/>
            <person name="Xu C."/>
            <person name="Bowers J.E."/>
            <person name="Van der Hulst R."/>
            <person name="Ayyampalayam S."/>
            <person name="Mercati F."/>
            <person name="Riccardi P."/>
            <person name="McKain M.R."/>
            <person name="Kakrana A."/>
            <person name="Tang H."/>
            <person name="Ray J."/>
            <person name="Groenendijk J."/>
            <person name="Arikit S."/>
            <person name="Mathioni S.M."/>
            <person name="Nakano M."/>
            <person name="Shan H."/>
            <person name="Telgmann-Rauber A."/>
            <person name="Kanno A."/>
            <person name="Yue Z."/>
            <person name="Chen H."/>
            <person name="Li W."/>
            <person name="Chen Y."/>
            <person name="Xu X."/>
            <person name="Zhang Y."/>
            <person name="Luo S."/>
            <person name="Chen H."/>
            <person name="Gao J."/>
            <person name="Mao Z."/>
            <person name="Pires J.C."/>
            <person name="Luo M."/>
            <person name="Kudrna D."/>
            <person name="Wing R.A."/>
            <person name="Meyers B.C."/>
            <person name="Yi K."/>
            <person name="Kong H."/>
            <person name="Lavrijsen P."/>
            <person name="Sunseri F."/>
            <person name="Falavigna A."/>
            <person name="Ye Y."/>
            <person name="Leebens-Mack J.H."/>
            <person name="Chen G."/>
        </authorList>
    </citation>
    <scope>NUCLEOTIDE SEQUENCE [LARGE SCALE GENOMIC DNA]</scope>
    <source>
        <strain evidence="5">cv. DH0086</strain>
    </source>
</reference>
<sequence length="426" mass="47917">MGSAEGIFGRLREKDEVAWTAMVTCYVQNARPKEALETFERMQRAGFAIDEVSLVGAISAAAQLGTGKWAHWVRDVAERVGIVEDNVVVGSAMIDMYGKCGFIDEAYAVFNSMKERNVYSYSAMISGLAAHGRAGEAINMFQEMVGKTSIEPNWVTFIGLLTACSHARKVEEGRYYFSLMKDEYNITPSDDHYVCVVDLLGRAGLMEEALDFVKAMPIEPCAGVWGALLGACRIHRNTTIAQIAANRLFELEPNGVGNYVLLSNIYASAGMWSEVSDVRKLMRERGLKKTPSTSWLETKDGRAHQFFAGDNRHPRSREIKDALEEILRRLKDDGYKPVLSSIVYDVDDDEKERILKGHSEKLAVAFGVLMTEVGEMIRIMKNLRMCEDCHVVMRMVSKVMRREIVVRDNMRFHHFQNGECSCGGFW</sequence>